<dbReference type="InterPro" id="IPR045584">
    <property type="entry name" value="Pilin-like"/>
</dbReference>
<dbReference type="Gene3D" id="3.30.700.10">
    <property type="entry name" value="Glycoprotein, Type 4 Pilin"/>
    <property type="match status" value="1"/>
</dbReference>
<name>A0ABT2EP24_9BACT</name>
<dbReference type="PRINTS" id="PR00813">
    <property type="entry name" value="BCTERIALGSPG"/>
</dbReference>
<dbReference type="PANTHER" id="PTHR30093">
    <property type="entry name" value="GENERAL SECRETION PATHWAY PROTEIN G"/>
    <property type="match status" value="1"/>
</dbReference>
<dbReference type="RefSeq" id="WP_259096451.1">
    <property type="nucleotide sequence ID" value="NZ_CP130454.1"/>
</dbReference>
<feature type="transmembrane region" description="Helical" evidence="2">
    <location>
        <begin position="20"/>
        <end position="41"/>
    </location>
</feature>
<feature type="domain" description="DUF1559" evidence="3">
    <location>
        <begin position="43"/>
        <end position="111"/>
    </location>
</feature>
<evidence type="ECO:0000256" key="2">
    <source>
        <dbReference type="SAM" id="Phobius"/>
    </source>
</evidence>
<dbReference type="InterPro" id="IPR011453">
    <property type="entry name" value="DUF1559"/>
</dbReference>
<dbReference type="InterPro" id="IPR012902">
    <property type="entry name" value="N_methyl_site"/>
</dbReference>
<evidence type="ECO:0000313" key="5">
    <source>
        <dbReference type="Proteomes" id="UP001204798"/>
    </source>
</evidence>
<dbReference type="Pfam" id="PF07596">
    <property type="entry name" value="SBP_bac_10"/>
    <property type="match status" value="1"/>
</dbReference>
<protein>
    <submittedName>
        <fullName evidence="4">Prepilin-type N-terminal cleavage/methylation domain-containing protein/prepilin-type processing-associated H-X9-DG protein</fullName>
    </submittedName>
</protein>
<dbReference type="Proteomes" id="UP001204798">
    <property type="component" value="Unassembled WGS sequence"/>
</dbReference>
<proteinExistence type="predicted"/>
<sequence>MRHFVGCFCRKPSGRDGFTLIELLVVIAIIAILAAILFPVFSQAREKARQTSDLSNLRQLGTATQMYAQDYDERMTPSEQWMGNVPGDPGQFYTWHVMTLPYTRNHQIYQSPKLVVWWRESFAVWLNFGLYGPLVRGTPPNREIPVSYAAISLLWSTWPHQTTVPVWDGYGGRGPMVQGYPQWYDAASRRQSTVSLAEIDEPARTRALVNGINLHTISGCDLDVLGDDGNLPCGFTAMTYANFGRGDYWAINMNPPDHDRLAPFLRHVNVTFADGHAKAMRWGYSCPHEYTVENDRSVAPSRCQNQP</sequence>
<dbReference type="SUPFAM" id="SSF54523">
    <property type="entry name" value="Pili subunits"/>
    <property type="match status" value="1"/>
</dbReference>
<keyword evidence="1" id="KW-0488">Methylation</keyword>
<keyword evidence="2" id="KW-0812">Transmembrane</keyword>
<evidence type="ECO:0000313" key="4">
    <source>
        <dbReference type="EMBL" id="MCS3919713.1"/>
    </source>
</evidence>
<keyword evidence="5" id="KW-1185">Reference proteome</keyword>
<keyword evidence="2" id="KW-1133">Transmembrane helix</keyword>
<evidence type="ECO:0000256" key="1">
    <source>
        <dbReference type="ARBA" id="ARBA00022481"/>
    </source>
</evidence>
<keyword evidence="2" id="KW-0472">Membrane</keyword>
<evidence type="ECO:0000259" key="3">
    <source>
        <dbReference type="Pfam" id="PF07596"/>
    </source>
</evidence>
<dbReference type="Pfam" id="PF07963">
    <property type="entry name" value="N_methyl"/>
    <property type="match status" value="1"/>
</dbReference>
<organism evidence="4 5">
    <name type="scientific">Candidatus Fervidibacter sacchari</name>
    <dbReference type="NCBI Taxonomy" id="1448929"/>
    <lineage>
        <taxon>Bacteria</taxon>
        <taxon>Candidatus Fervidibacterota</taxon>
        <taxon>Candidatus Fervidibacter</taxon>
    </lineage>
</organism>
<dbReference type="NCBIfam" id="TIGR02532">
    <property type="entry name" value="IV_pilin_GFxxxE"/>
    <property type="match status" value="1"/>
</dbReference>
<dbReference type="EMBL" id="JANUCP010000003">
    <property type="protein sequence ID" value="MCS3919713.1"/>
    <property type="molecule type" value="Genomic_DNA"/>
</dbReference>
<comment type="caution">
    <text evidence="4">The sequence shown here is derived from an EMBL/GenBank/DDBJ whole genome shotgun (WGS) entry which is preliminary data.</text>
</comment>
<reference evidence="4 5" key="1">
    <citation type="submission" date="2022-08" db="EMBL/GenBank/DDBJ databases">
        <title>Bacterial and archaeal communities from various locations to study Microbial Dark Matter (Phase II).</title>
        <authorList>
            <person name="Stepanauskas R."/>
        </authorList>
    </citation>
    <scope>NUCLEOTIDE SEQUENCE [LARGE SCALE GENOMIC DNA]</scope>
    <source>
        <strain evidence="4 5">PD1</strain>
    </source>
</reference>
<dbReference type="InterPro" id="IPR000983">
    <property type="entry name" value="Bac_GSPG_pilin"/>
</dbReference>
<accession>A0ABT2EP24</accession>
<gene>
    <name evidence="4" type="ORF">M2350_002126</name>
</gene>